<accession>A0A1M6XTZ6</accession>
<proteinExistence type="predicted"/>
<reference evidence="1 2" key="1">
    <citation type="submission" date="2016-11" db="EMBL/GenBank/DDBJ databases">
        <authorList>
            <person name="Jaros S."/>
            <person name="Januszkiewicz K."/>
            <person name="Wedrychowicz H."/>
        </authorList>
    </citation>
    <scope>NUCLEOTIDE SEQUENCE [LARGE SCALE GENOMIC DNA]</scope>
    <source>
        <strain evidence="1 2">DSM 27406</strain>
    </source>
</reference>
<keyword evidence="2" id="KW-1185">Reference proteome</keyword>
<dbReference type="OrthoDB" id="1421611at2"/>
<dbReference type="Proteomes" id="UP000184420">
    <property type="component" value="Unassembled WGS sequence"/>
</dbReference>
<evidence type="ECO:0000313" key="1">
    <source>
        <dbReference type="EMBL" id="SHL09457.1"/>
    </source>
</evidence>
<gene>
    <name evidence="1" type="ORF">SAMN05444266_10222</name>
</gene>
<dbReference type="RefSeq" id="WP_143159829.1">
    <property type="nucleotide sequence ID" value="NZ_FRBL01000002.1"/>
</dbReference>
<sequence length="206" mass="23556">MKHKKILFVVLLAVIALNGCITCLHPLYTLKDLVFDARLLGTWKDSAGESTWKLESVAAIMKAKGDTTTLTSFATKLVNDKSYMLTYTEGKQKAEFLFNLLKLANNYYIDIYPAGMGADSKLVEDYYMPVHTFGRIKVEANSFNLEYMNAELIYKLLSENRIRIKHENVEYGSLITASTQELQQFVIKYAGNKDFYSEPVTYRKIK</sequence>
<evidence type="ECO:0000313" key="2">
    <source>
        <dbReference type="Proteomes" id="UP000184420"/>
    </source>
</evidence>
<protein>
    <submittedName>
        <fullName evidence="1">Uncharacterized protein</fullName>
    </submittedName>
</protein>
<name>A0A1M6XTZ6_9BACT</name>
<dbReference type="STRING" id="1419482.SAMN05444266_10222"/>
<dbReference type="EMBL" id="FRBL01000002">
    <property type="protein sequence ID" value="SHL09457.1"/>
    <property type="molecule type" value="Genomic_DNA"/>
</dbReference>
<organism evidence="1 2">
    <name type="scientific">Chitinophaga jiangningensis</name>
    <dbReference type="NCBI Taxonomy" id="1419482"/>
    <lineage>
        <taxon>Bacteria</taxon>
        <taxon>Pseudomonadati</taxon>
        <taxon>Bacteroidota</taxon>
        <taxon>Chitinophagia</taxon>
        <taxon>Chitinophagales</taxon>
        <taxon>Chitinophagaceae</taxon>
        <taxon>Chitinophaga</taxon>
    </lineage>
</organism>
<dbReference type="AlphaFoldDB" id="A0A1M6XTZ6"/>